<feature type="compositionally biased region" description="Basic residues" evidence="1">
    <location>
        <begin position="8"/>
        <end position="17"/>
    </location>
</feature>
<organism evidence="3 4">
    <name type="scientific">Purpureocillium lavendulum</name>
    <dbReference type="NCBI Taxonomy" id="1247861"/>
    <lineage>
        <taxon>Eukaryota</taxon>
        <taxon>Fungi</taxon>
        <taxon>Dikarya</taxon>
        <taxon>Ascomycota</taxon>
        <taxon>Pezizomycotina</taxon>
        <taxon>Sordariomycetes</taxon>
        <taxon>Hypocreomycetidae</taxon>
        <taxon>Hypocreales</taxon>
        <taxon>Ophiocordycipitaceae</taxon>
        <taxon>Purpureocillium</taxon>
    </lineage>
</organism>
<keyword evidence="4" id="KW-1185">Reference proteome</keyword>
<feature type="domain" description="DUF2241" evidence="2">
    <location>
        <begin position="160"/>
        <end position="224"/>
    </location>
</feature>
<feature type="compositionally biased region" description="Low complexity" evidence="1">
    <location>
        <begin position="364"/>
        <end position="376"/>
    </location>
</feature>
<feature type="region of interest" description="Disordered" evidence="1">
    <location>
        <begin position="1"/>
        <end position="26"/>
    </location>
</feature>
<proteinExistence type="predicted"/>
<evidence type="ECO:0000313" key="3">
    <source>
        <dbReference type="EMBL" id="KAJ6441427.1"/>
    </source>
</evidence>
<dbReference type="GO" id="GO:0006520">
    <property type="term" value="P:amino acid metabolic process"/>
    <property type="evidence" value="ECO:0007669"/>
    <property type="project" value="UniProtKB-ARBA"/>
</dbReference>
<comment type="caution">
    <text evidence="3">The sequence shown here is derived from an EMBL/GenBank/DDBJ whole genome shotgun (WGS) entry which is preliminary data.</text>
</comment>
<feature type="compositionally biased region" description="Basic and acidic residues" evidence="1">
    <location>
        <begin position="398"/>
        <end position="413"/>
    </location>
</feature>
<dbReference type="Gene3D" id="3.30.2130.10">
    <property type="entry name" value="VC0802-like"/>
    <property type="match status" value="1"/>
</dbReference>
<dbReference type="InterPro" id="IPR045865">
    <property type="entry name" value="ACT-like_dom_sf"/>
</dbReference>
<evidence type="ECO:0000259" key="2">
    <source>
        <dbReference type="Pfam" id="PF10000"/>
    </source>
</evidence>
<dbReference type="SUPFAM" id="SSF46689">
    <property type="entry name" value="Homeodomain-like"/>
    <property type="match status" value="1"/>
</dbReference>
<dbReference type="GO" id="GO:0046394">
    <property type="term" value="P:carboxylic acid biosynthetic process"/>
    <property type="evidence" value="ECO:0007669"/>
    <property type="project" value="UniProtKB-ARBA"/>
</dbReference>
<dbReference type="Pfam" id="PF13551">
    <property type="entry name" value="HTH_29"/>
    <property type="match status" value="1"/>
</dbReference>
<dbReference type="InterPro" id="IPR036388">
    <property type="entry name" value="WH-like_DNA-bd_sf"/>
</dbReference>
<feature type="region of interest" description="Disordered" evidence="1">
    <location>
        <begin position="293"/>
        <end position="413"/>
    </location>
</feature>
<evidence type="ECO:0000313" key="4">
    <source>
        <dbReference type="Proteomes" id="UP001163105"/>
    </source>
</evidence>
<reference evidence="3" key="1">
    <citation type="submission" date="2023-01" db="EMBL/GenBank/DDBJ databases">
        <title>The growth and conidiation of Purpureocillium lavendulum are regulated by nitrogen source and histone H3K14 acetylation.</title>
        <authorList>
            <person name="Tang P."/>
            <person name="Han J."/>
            <person name="Zhang C."/>
            <person name="Tang P."/>
            <person name="Qi F."/>
            <person name="Zhang K."/>
            <person name="Liang L."/>
        </authorList>
    </citation>
    <scope>NUCLEOTIDE SEQUENCE</scope>
    <source>
        <strain evidence="3">YMF1.00683</strain>
    </source>
</reference>
<protein>
    <submittedName>
        <fullName evidence="3">ACT domain-containing protein</fullName>
    </submittedName>
</protein>
<dbReference type="AlphaFoldDB" id="A0AB34FQK0"/>
<dbReference type="Gene3D" id="1.10.10.10">
    <property type="entry name" value="Winged helix-like DNA-binding domain superfamily/Winged helix DNA-binding domain"/>
    <property type="match status" value="1"/>
</dbReference>
<gene>
    <name evidence="3" type="ORF">O9K51_04977</name>
</gene>
<feature type="region of interest" description="Disordered" evidence="1">
    <location>
        <begin position="88"/>
        <end position="130"/>
    </location>
</feature>
<dbReference type="Proteomes" id="UP001163105">
    <property type="component" value="Unassembled WGS sequence"/>
</dbReference>
<evidence type="ECO:0000256" key="1">
    <source>
        <dbReference type="SAM" id="MobiDB-lite"/>
    </source>
</evidence>
<dbReference type="PANTHER" id="PTHR39199:SF1">
    <property type="entry name" value="BLR5128 PROTEIN"/>
    <property type="match status" value="1"/>
</dbReference>
<sequence>MAQQGHAHAAHHHHHHGGGGGGGGPRLLAGPNLDAFGAIISADRMPKGEINVETRAAIIAAVQAGEKKKSIARRFGISNASINRTLDRFEKTGQLTSRPRAGRPRTKPAPSRPTEPSAATRRAPRPSLNLNLPRVIVGPPTHPNPATPATFLSPQQDRCLARLLATLTVTLHPTTYVYCSFADPSRLPPLPQIQLFFQEPGGITIVTSMSYARAHNLPYLSPCKMLTLAVTSDLSALGFMPVIEARLAAAGMCANTVSGFFRDHLFVPVGKEHEAVRILTALAEEKRCEANIVPGQFPPVPQYTAPPSAGPVGSETPSGHHEASETPQPMSEPIVVDESADDATPAPAHGDVDADEAAAESQVLAETRAAAATLALEEQEAARSPSLGAGSPADEDTRDGPDSSHEQIESLEA</sequence>
<dbReference type="InterPro" id="IPR018717">
    <property type="entry name" value="DUF2241"/>
</dbReference>
<accession>A0AB34FQK0</accession>
<dbReference type="SUPFAM" id="SSF55021">
    <property type="entry name" value="ACT-like"/>
    <property type="match status" value="2"/>
</dbReference>
<dbReference type="EMBL" id="JAQHRD010000004">
    <property type="protein sequence ID" value="KAJ6441427.1"/>
    <property type="molecule type" value="Genomic_DNA"/>
</dbReference>
<name>A0AB34FQK0_9HYPO</name>
<dbReference type="InterPro" id="IPR009057">
    <property type="entry name" value="Homeodomain-like_sf"/>
</dbReference>
<dbReference type="Pfam" id="PF10000">
    <property type="entry name" value="ACT_3"/>
    <property type="match status" value="1"/>
</dbReference>
<dbReference type="PANTHER" id="PTHR39199">
    <property type="entry name" value="BLR5128 PROTEIN"/>
    <property type="match status" value="1"/>
</dbReference>